<dbReference type="Proteomes" id="UP000799757">
    <property type="component" value="Unassembled WGS sequence"/>
</dbReference>
<gene>
    <name evidence="2" type="ORF">K505DRAFT_356978</name>
</gene>
<dbReference type="EMBL" id="MU001772">
    <property type="protein sequence ID" value="KAF2798990.1"/>
    <property type="molecule type" value="Genomic_DNA"/>
</dbReference>
<protein>
    <submittedName>
        <fullName evidence="2">Uncharacterized protein</fullName>
    </submittedName>
</protein>
<evidence type="ECO:0000313" key="3">
    <source>
        <dbReference type="Proteomes" id="UP000799757"/>
    </source>
</evidence>
<evidence type="ECO:0000313" key="2">
    <source>
        <dbReference type="EMBL" id="KAF2798990.1"/>
    </source>
</evidence>
<dbReference type="AlphaFoldDB" id="A0A6A6XRE3"/>
<feature type="region of interest" description="Disordered" evidence="1">
    <location>
        <begin position="184"/>
        <end position="226"/>
    </location>
</feature>
<organism evidence="2 3">
    <name type="scientific">Melanomma pulvis-pyrius CBS 109.77</name>
    <dbReference type="NCBI Taxonomy" id="1314802"/>
    <lineage>
        <taxon>Eukaryota</taxon>
        <taxon>Fungi</taxon>
        <taxon>Dikarya</taxon>
        <taxon>Ascomycota</taxon>
        <taxon>Pezizomycotina</taxon>
        <taxon>Dothideomycetes</taxon>
        <taxon>Pleosporomycetidae</taxon>
        <taxon>Pleosporales</taxon>
        <taxon>Melanommataceae</taxon>
        <taxon>Melanomma</taxon>
    </lineage>
</organism>
<feature type="compositionally biased region" description="Low complexity" evidence="1">
    <location>
        <begin position="184"/>
        <end position="194"/>
    </location>
</feature>
<proteinExistence type="predicted"/>
<keyword evidence="3" id="KW-1185">Reference proteome</keyword>
<feature type="compositionally biased region" description="Polar residues" evidence="1">
    <location>
        <begin position="199"/>
        <end position="208"/>
    </location>
</feature>
<name>A0A6A6XRE3_9PLEO</name>
<sequence>MGLVVPPCQLPDYVYEINMSRSNSENMNFGPATPITARDIQTCFGCLEELIRPHTFANSFLVEDSSDQDDSPEGPALHTLVDLDNTERKLRRKRVLNLPAIPRSAQRKRRILSPLDMTPVTVIRGFISPQGPPNRGPTYPLLSPPELSSLLLQAPTHSLSLPSLCLSTPELLSPYIPFPLPTSSSKNPSSIDNSGFGDNPSSSENASSLEEVGSSEKSDSGKHSGYRVAISSTSGVVLGMRQLGGDILRLRGGAGEEAEHDLRYNAGEATSQSLDAPKPTTHRSVTYAYGPLTPNHKHLIPKHEDLGGYLNDEDSAKYVHESDHEYEYVYNKHKETRRQSYQDSWTLIKRKIDYEKRHKCYQRLADYVCDHTHSDGVYTEVECPGVTKKRAKGMRFQWSGDNKDKNWRCDILEKNGEFARQWKGRKGHEEGKQ</sequence>
<reference evidence="2" key="1">
    <citation type="journal article" date="2020" name="Stud. Mycol.">
        <title>101 Dothideomycetes genomes: a test case for predicting lifestyles and emergence of pathogens.</title>
        <authorList>
            <person name="Haridas S."/>
            <person name="Albert R."/>
            <person name="Binder M."/>
            <person name="Bloem J."/>
            <person name="Labutti K."/>
            <person name="Salamov A."/>
            <person name="Andreopoulos B."/>
            <person name="Baker S."/>
            <person name="Barry K."/>
            <person name="Bills G."/>
            <person name="Bluhm B."/>
            <person name="Cannon C."/>
            <person name="Castanera R."/>
            <person name="Culley D."/>
            <person name="Daum C."/>
            <person name="Ezra D."/>
            <person name="Gonzalez J."/>
            <person name="Henrissat B."/>
            <person name="Kuo A."/>
            <person name="Liang C."/>
            <person name="Lipzen A."/>
            <person name="Lutzoni F."/>
            <person name="Magnuson J."/>
            <person name="Mondo S."/>
            <person name="Nolan M."/>
            <person name="Ohm R."/>
            <person name="Pangilinan J."/>
            <person name="Park H.-J."/>
            <person name="Ramirez L."/>
            <person name="Alfaro M."/>
            <person name="Sun H."/>
            <person name="Tritt A."/>
            <person name="Yoshinaga Y."/>
            <person name="Zwiers L.-H."/>
            <person name="Turgeon B."/>
            <person name="Goodwin S."/>
            <person name="Spatafora J."/>
            <person name="Crous P."/>
            <person name="Grigoriev I."/>
        </authorList>
    </citation>
    <scope>NUCLEOTIDE SEQUENCE</scope>
    <source>
        <strain evidence="2">CBS 109.77</strain>
    </source>
</reference>
<evidence type="ECO:0000256" key="1">
    <source>
        <dbReference type="SAM" id="MobiDB-lite"/>
    </source>
</evidence>
<accession>A0A6A6XRE3</accession>